<keyword evidence="7" id="KW-1185">Reference proteome</keyword>
<keyword evidence="5" id="KW-1003">Cell membrane</keyword>
<feature type="transmembrane region" description="Helical" evidence="5">
    <location>
        <begin position="6"/>
        <end position="33"/>
    </location>
</feature>
<evidence type="ECO:0000256" key="1">
    <source>
        <dbReference type="ARBA" id="ARBA00004141"/>
    </source>
</evidence>
<protein>
    <recommendedName>
        <fullName evidence="5">Probable membrane transporter protein</fullName>
    </recommendedName>
</protein>
<dbReference type="PANTHER" id="PTHR43483">
    <property type="entry name" value="MEMBRANE TRANSPORTER PROTEIN HI_0806-RELATED"/>
    <property type="match status" value="1"/>
</dbReference>
<gene>
    <name evidence="6" type="ORF">EPH95_16935</name>
</gene>
<comment type="similarity">
    <text evidence="5">Belongs to the 4-toluene sulfonate uptake permease (TSUP) (TC 2.A.102) family.</text>
</comment>
<dbReference type="OrthoDB" id="457670at2"/>
<dbReference type="GO" id="GO:0005886">
    <property type="term" value="C:plasma membrane"/>
    <property type="evidence" value="ECO:0007669"/>
    <property type="project" value="UniProtKB-SubCell"/>
</dbReference>
<feature type="transmembrane region" description="Helical" evidence="5">
    <location>
        <begin position="213"/>
        <end position="234"/>
    </location>
</feature>
<evidence type="ECO:0000256" key="3">
    <source>
        <dbReference type="ARBA" id="ARBA00022989"/>
    </source>
</evidence>
<dbReference type="AlphaFoldDB" id="A0A514LLB5"/>
<reference evidence="7" key="1">
    <citation type="submission" date="2019-01" db="EMBL/GenBank/DDBJ databases">
        <title>Genomic analysis of Salicibibacter sp. NKC3-5.</title>
        <authorList>
            <person name="Oh Y.J."/>
        </authorList>
    </citation>
    <scope>NUCLEOTIDE SEQUENCE [LARGE SCALE GENOMIC DNA]</scope>
    <source>
        <strain evidence="7">NKC3-5</strain>
    </source>
</reference>
<accession>A0A514LLB5</accession>
<feature type="transmembrane region" description="Helical" evidence="5">
    <location>
        <begin position="83"/>
        <end position="101"/>
    </location>
</feature>
<feature type="transmembrane region" description="Helical" evidence="5">
    <location>
        <begin position="45"/>
        <end position="63"/>
    </location>
</feature>
<dbReference type="PANTHER" id="PTHR43483:SF3">
    <property type="entry name" value="MEMBRANE TRANSPORTER PROTEIN HI_0806-RELATED"/>
    <property type="match status" value="1"/>
</dbReference>
<evidence type="ECO:0000256" key="5">
    <source>
        <dbReference type="RuleBase" id="RU363041"/>
    </source>
</evidence>
<organism evidence="6 7">
    <name type="scientific">Salicibibacter halophilus</name>
    <dbReference type="NCBI Taxonomy" id="2502791"/>
    <lineage>
        <taxon>Bacteria</taxon>
        <taxon>Bacillati</taxon>
        <taxon>Bacillota</taxon>
        <taxon>Bacilli</taxon>
        <taxon>Bacillales</taxon>
        <taxon>Bacillaceae</taxon>
        <taxon>Salicibibacter</taxon>
    </lineage>
</organism>
<keyword evidence="3 5" id="KW-1133">Transmembrane helix</keyword>
<evidence type="ECO:0000256" key="2">
    <source>
        <dbReference type="ARBA" id="ARBA00022692"/>
    </source>
</evidence>
<dbReference type="Pfam" id="PF01925">
    <property type="entry name" value="TauE"/>
    <property type="match status" value="1"/>
</dbReference>
<dbReference type="InterPro" id="IPR002781">
    <property type="entry name" value="TM_pro_TauE-like"/>
</dbReference>
<feature type="transmembrane region" description="Helical" evidence="5">
    <location>
        <begin position="108"/>
        <end position="128"/>
    </location>
</feature>
<evidence type="ECO:0000313" key="7">
    <source>
        <dbReference type="Proteomes" id="UP000319756"/>
    </source>
</evidence>
<dbReference type="KEGG" id="sale:EPH95_16935"/>
<comment type="subcellular location">
    <subcellularLocation>
        <location evidence="5">Cell membrane</location>
        <topology evidence="5">Multi-pass membrane protein</topology>
    </subcellularLocation>
    <subcellularLocation>
        <location evidence="1">Membrane</location>
        <topology evidence="1">Multi-pass membrane protein</topology>
    </subcellularLocation>
</comment>
<evidence type="ECO:0000313" key="6">
    <source>
        <dbReference type="EMBL" id="QDI92659.1"/>
    </source>
</evidence>
<name>A0A514LLB5_9BACI</name>
<sequence>MVAIVLFSLVGILIGILSSLFGFGGGIIVVPILYAFLPETIPGEYVMHTAIGTSLAVMIVNSFNSTLHHAKSGNVKWNIFKFLFLYICIGAVFGGFLAYFFTSEILRYAFIAFLIYVILSSVIKRTFIRGAHEDFQFPAHSNGIATGIGIGTISTLLGIGGSVMTIPYLRNRGLSMLHAVALATPLGLPIAIVGTFMYMGMGMQVATMPASTIGFIYLPALFGFVLGGFIGVPFGRKMAQKLPDALFSKVYLFLLMIVVIMMMIE</sequence>
<keyword evidence="2 5" id="KW-0812">Transmembrane</keyword>
<proteinExistence type="inferred from homology"/>
<feature type="transmembrane region" description="Helical" evidence="5">
    <location>
        <begin position="176"/>
        <end position="201"/>
    </location>
</feature>
<dbReference type="Proteomes" id="UP000319756">
    <property type="component" value="Chromosome"/>
</dbReference>
<feature type="transmembrane region" description="Helical" evidence="5">
    <location>
        <begin position="246"/>
        <end position="264"/>
    </location>
</feature>
<keyword evidence="4 5" id="KW-0472">Membrane</keyword>
<dbReference type="RefSeq" id="WP_142091159.1">
    <property type="nucleotide sequence ID" value="NZ_CP035485.1"/>
</dbReference>
<dbReference type="EMBL" id="CP035485">
    <property type="protein sequence ID" value="QDI92659.1"/>
    <property type="molecule type" value="Genomic_DNA"/>
</dbReference>
<evidence type="ECO:0000256" key="4">
    <source>
        <dbReference type="ARBA" id="ARBA00023136"/>
    </source>
</evidence>
<feature type="transmembrane region" description="Helical" evidence="5">
    <location>
        <begin position="148"/>
        <end position="169"/>
    </location>
</feature>